<accession>A0A410RSL4</accession>
<dbReference type="InterPro" id="IPR029058">
    <property type="entry name" value="AB_hydrolase_fold"/>
</dbReference>
<dbReference type="InterPro" id="IPR007751">
    <property type="entry name" value="DUF676_lipase-like"/>
</dbReference>
<sequence>MQPFKTFLLPLFVALAACGDPPEPATPEPATPEKPLRVLSAEALAERQRIARTALARPGAVKAALVSTTEVNSALDLPVGVVASASLTSPNPQASMVAPNYGNILPRKGSSLFIMSTGNINVANLPEPGTDYPPTGTEGDKVIYRVTLNVPAGSNRMAFDFRFLSAESPEYVGTQFNDTFTARVIDGLGTRTVADSSVNSATFFDVSSTRAAGTGYDTLFADDPSGVDYFPATYPPEIMLFPDAGITDFRTVNFEVLRGTPVTIEFEISDLGDGVLDSAVVIDNITFASMEVVNPNPTLIHPYTGAVVADPLQLSAQSSAAIPPVQGVAADGVTQVLLRSKVPSAGSMTFSLSGTSPANGGLGAVGTSTRAASVTVPTVPVGGVHYAFALYTSPPDFNTGGFETAKTRAVTLSGTYTPASGAGYTSTVELSILRPPLVLVHDLWSSCSAWQGTEGIATSDLFNTTCADYSATNSASLTQADNELAVPNAIYEAMLELRQGQVAVTQVDVVAHGMGGLLTRRYIDSANYRSVATFKEGDINRLISLNTPHEGTRMATELVRMRNDLMATSSATWGVVQAALATQKIVLDAPGGAAIDDLQVGSALINNIRQTDVPTHFIVGEGAQPLPRTPTWGLLPDGVKVLYHQTETHHPRSRSLPLPQRQKLILGPDSLLFCNDSHDVFVGTAEQQGGTATGSTAISRFTVDTANRNTEHFKVQINAAHRDKIRQLLNSPVGGPAFVASIPRPSTILPVNSCGEAGVLPAPERVREALATAATGTLVITSPQPGTVVSPGGTVTVSVAGAGGFQPETVLILSEGSASILESGPFTTPFRIPAQALGTLELAAFGIDSQGRMVSSARIPLTVSSSARLSSIQVLNGDATLRGPGAKRKLVVDGRYTDGVTRDISSPARGTLYSVSNTNIATITADGTLTGVSKGMATVMVRNGTVLTSITVTVGDESSASCIPIRLGEYNLFVLEDYQEGNEVQGKLAAGRNISLQNFSVGEKLSATDTANALVAGGSLSLANGYVWGDARYGGKLYQEPNVFYPRGTVARATPINFTNQGSALKALSAELGALPSNGIATRESWGGVMLTGKDPKVNVFDVKASYFTGATLLSITAPANSLAVINVRGTSASFTNFGHAFSGGIDEHGILFNFPDATSLTAFDYGFYGTVLAPNANVSFSGGSWVGGIYARSLKGNAVGQLSRLRDTDICN</sequence>
<proteinExistence type="predicted"/>
<reference evidence="2 3" key="1">
    <citation type="submission" date="2018-12" db="EMBL/GenBank/DDBJ databases">
        <title>Complete Genome Sequence of the Corallopyronin A producing Myxobacterium Corallococcus coralloides B035.</title>
        <authorList>
            <person name="Bouhired S.M."/>
            <person name="Rupp O."/>
            <person name="Blom J."/>
            <person name="Schaeberle T.F."/>
            <person name="Kehraus S."/>
            <person name="Schiefer A."/>
            <person name="Pfarr K."/>
            <person name="Goesmann A."/>
            <person name="Hoerauf A."/>
            <person name="Koenig G.M."/>
        </authorList>
    </citation>
    <scope>NUCLEOTIDE SEQUENCE [LARGE SCALE GENOMIC DNA]</scope>
    <source>
        <strain evidence="2 3">B035</strain>
    </source>
</reference>
<dbReference type="InterPro" id="IPR003343">
    <property type="entry name" value="Big_2"/>
</dbReference>
<dbReference type="Gene3D" id="3.40.50.1820">
    <property type="entry name" value="alpha/beta hydrolase"/>
    <property type="match status" value="1"/>
</dbReference>
<dbReference type="Proteomes" id="UP000288758">
    <property type="component" value="Chromosome"/>
</dbReference>
<evidence type="ECO:0000313" key="3">
    <source>
        <dbReference type="Proteomes" id="UP000288758"/>
    </source>
</evidence>
<dbReference type="AlphaFoldDB" id="A0A410RSL4"/>
<dbReference type="RefSeq" id="WP_164933235.1">
    <property type="nucleotide sequence ID" value="NZ_CP034669.1"/>
</dbReference>
<dbReference type="InterPro" id="IPR008964">
    <property type="entry name" value="Invasin/intimin_cell_adhesion"/>
</dbReference>
<dbReference type="SUPFAM" id="SSF53474">
    <property type="entry name" value="alpha/beta-Hydrolases"/>
    <property type="match status" value="1"/>
</dbReference>
<dbReference type="NCBIfam" id="TIGR04215">
    <property type="entry name" value="choice_anch_A"/>
    <property type="match status" value="1"/>
</dbReference>
<protein>
    <recommendedName>
        <fullName evidence="1">BIG2 domain-containing protein</fullName>
    </recommendedName>
</protein>
<dbReference type="SUPFAM" id="SSF49373">
    <property type="entry name" value="Invasin/intimin cell-adhesion fragments"/>
    <property type="match status" value="1"/>
</dbReference>
<dbReference type="NCBIfam" id="NF038133">
    <property type="entry name" value="choice_anch_L"/>
    <property type="match status" value="1"/>
</dbReference>
<dbReference type="Pfam" id="PF02368">
    <property type="entry name" value="Big_2"/>
    <property type="match status" value="1"/>
</dbReference>
<feature type="domain" description="BIG2" evidence="1">
    <location>
        <begin position="868"/>
        <end position="964"/>
    </location>
</feature>
<dbReference type="Pfam" id="PF20597">
    <property type="entry name" value="pAdhesive_15"/>
    <property type="match status" value="1"/>
</dbReference>
<dbReference type="SMART" id="SM00635">
    <property type="entry name" value="BID_2"/>
    <property type="match status" value="1"/>
</dbReference>
<name>A0A410RSL4_CORCK</name>
<gene>
    <name evidence="2" type="ORF">EJ065_3312</name>
</gene>
<dbReference type="InterPro" id="IPR026588">
    <property type="entry name" value="Choice_anch_A"/>
</dbReference>
<dbReference type="EMBL" id="CP034669">
    <property type="protein sequence ID" value="QAT84875.1"/>
    <property type="molecule type" value="Genomic_DNA"/>
</dbReference>
<evidence type="ECO:0000259" key="1">
    <source>
        <dbReference type="SMART" id="SM00635"/>
    </source>
</evidence>
<dbReference type="InterPro" id="IPR049804">
    <property type="entry name" value="Choice_anch_L"/>
</dbReference>
<dbReference type="PROSITE" id="PS51257">
    <property type="entry name" value="PROKAR_LIPOPROTEIN"/>
    <property type="match status" value="1"/>
</dbReference>
<evidence type="ECO:0000313" key="2">
    <source>
        <dbReference type="EMBL" id="QAT84875.1"/>
    </source>
</evidence>
<organism evidence="2 3">
    <name type="scientific">Corallococcus coralloides</name>
    <name type="common">Myxococcus coralloides</name>
    <dbReference type="NCBI Taxonomy" id="184914"/>
    <lineage>
        <taxon>Bacteria</taxon>
        <taxon>Pseudomonadati</taxon>
        <taxon>Myxococcota</taxon>
        <taxon>Myxococcia</taxon>
        <taxon>Myxococcales</taxon>
        <taxon>Cystobacterineae</taxon>
        <taxon>Myxococcaceae</taxon>
        <taxon>Corallococcus</taxon>
    </lineage>
</organism>
<dbReference type="Gene3D" id="2.60.40.1080">
    <property type="match status" value="1"/>
</dbReference>
<dbReference type="Pfam" id="PF05057">
    <property type="entry name" value="DUF676"/>
    <property type="match status" value="1"/>
</dbReference>